<evidence type="ECO:0000256" key="4">
    <source>
        <dbReference type="ARBA" id="ARBA00022909"/>
    </source>
</evidence>
<evidence type="ECO:0000256" key="5">
    <source>
        <dbReference type="ARBA" id="ARBA00023239"/>
    </source>
</evidence>
<geneLocation type="plasmid" evidence="9">
    <name>pcblh4a</name>
</geneLocation>
<dbReference type="PANTHER" id="PTHR42844:SF1">
    <property type="entry name" value="DIHYDRONEOPTERIN ALDOLASE 1-RELATED"/>
    <property type="match status" value="1"/>
</dbReference>
<proteinExistence type="inferred from homology"/>
<dbReference type="KEGG" id="cbak:DA792_01640"/>
<dbReference type="NCBIfam" id="TIGR00525">
    <property type="entry name" value="folB"/>
    <property type="match status" value="1"/>
</dbReference>
<dbReference type="UniPathway" id="UPA00077">
    <property type="reaction ID" value="UER00154"/>
</dbReference>
<dbReference type="InterPro" id="IPR006157">
    <property type="entry name" value="FolB_dom"/>
</dbReference>
<evidence type="ECO:0000313" key="9">
    <source>
        <dbReference type="Proteomes" id="UP000241447"/>
    </source>
</evidence>
<dbReference type="Gene3D" id="3.30.1130.10">
    <property type="match status" value="1"/>
</dbReference>
<dbReference type="CDD" id="cd00534">
    <property type="entry name" value="DHNA_DHNTPE"/>
    <property type="match status" value="1"/>
</dbReference>
<dbReference type="InterPro" id="IPR043133">
    <property type="entry name" value="GTP-CH-I_C/QueF"/>
</dbReference>
<gene>
    <name evidence="8" type="primary">folB</name>
    <name evidence="8" type="ORF">DA792_01640</name>
</gene>
<dbReference type="EMBL" id="CP028472">
    <property type="protein sequence ID" value="AVW89913.1"/>
    <property type="molecule type" value="Genomic_DNA"/>
</dbReference>
<dbReference type="SUPFAM" id="SSF55620">
    <property type="entry name" value="Tetrahydrobiopterin biosynthesis enzymes-like"/>
    <property type="match status" value="1"/>
</dbReference>
<evidence type="ECO:0000256" key="3">
    <source>
        <dbReference type="ARBA" id="ARBA00005708"/>
    </source>
</evidence>
<dbReference type="OrthoDB" id="9808041at2"/>
<keyword evidence="4 6" id="KW-0289">Folate biosynthesis</keyword>
<dbReference type="NCBIfam" id="TIGR00526">
    <property type="entry name" value="folB_dom"/>
    <property type="match status" value="1"/>
</dbReference>
<dbReference type="PANTHER" id="PTHR42844">
    <property type="entry name" value="DIHYDRONEOPTERIN ALDOLASE 1-RELATED"/>
    <property type="match status" value="1"/>
</dbReference>
<evidence type="ECO:0000313" key="8">
    <source>
        <dbReference type="EMBL" id="AVW89913.1"/>
    </source>
</evidence>
<dbReference type="SMART" id="SM00905">
    <property type="entry name" value="FolB"/>
    <property type="match status" value="1"/>
</dbReference>
<organism evidence="8 9">
    <name type="scientific">Celeribacter baekdonensis</name>
    <dbReference type="NCBI Taxonomy" id="875171"/>
    <lineage>
        <taxon>Bacteria</taxon>
        <taxon>Pseudomonadati</taxon>
        <taxon>Pseudomonadota</taxon>
        <taxon>Alphaproteobacteria</taxon>
        <taxon>Rhodobacterales</taxon>
        <taxon>Roseobacteraceae</taxon>
        <taxon>Celeribacter</taxon>
    </lineage>
</organism>
<keyword evidence="5 6" id="KW-0456">Lyase</keyword>
<evidence type="ECO:0000259" key="7">
    <source>
        <dbReference type="SMART" id="SM00905"/>
    </source>
</evidence>
<comment type="catalytic activity">
    <reaction evidence="1 6">
        <text>7,8-dihydroneopterin = 6-hydroxymethyl-7,8-dihydropterin + glycolaldehyde</text>
        <dbReference type="Rhea" id="RHEA:10540"/>
        <dbReference type="ChEBI" id="CHEBI:17001"/>
        <dbReference type="ChEBI" id="CHEBI:17071"/>
        <dbReference type="ChEBI" id="CHEBI:44841"/>
        <dbReference type="EC" id="4.1.2.25"/>
    </reaction>
</comment>
<protein>
    <recommendedName>
        <fullName evidence="6">7,8-dihydroneopterin aldolase</fullName>
        <ecNumber evidence="6">4.1.2.25</ecNumber>
    </recommendedName>
</protein>
<keyword evidence="8" id="KW-0614">Plasmid</keyword>
<comment type="function">
    <text evidence="6">Catalyzes the conversion of 7,8-dihydroneopterin to 6-hydroxymethyl-7,8-dihydropterin.</text>
</comment>
<evidence type="ECO:0000256" key="6">
    <source>
        <dbReference type="RuleBase" id="RU362079"/>
    </source>
</evidence>
<comment type="pathway">
    <text evidence="2 6">Cofactor biosynthesis; tetrahydrofolate biosynthesis; 2-amino-4-hydroxy-6-hydroxymethyl-7,8-dihydropteridine diphosphate from 7,8-dihydroneopterin triphosphate: step 3/4.</text>
</comment>
<dbReference type="GO" id="GO:0005737">
    <property type="term" value="C:cytoplasm"/>
    <property type="evidence" value="ECO:0007669"/>
    <property type="project" value="TreeGrafter"/>
</dbReference>
<dbReference type="FunFam" id="3.30.1130.10:FF:000003">
    <property type="entry name" value="7,8-dihydroneopterin aldolase"/>
    <property type="match status" value="1"/>
</dbReference>
<dbReference type="Pfam" id="PF02152">
    <property type="entry name" value="FolB"/>
    <property type="match status" value="1"/>
</dbReference>
<dbReference type="Proteomes" id="UP000241447">
    <property type="component" value="Plasmid pCBLh4a"/>
</dbReference>
<feature type="domain" description="Dihydroneopterin aldolase/epimerase" evidence="7">
    <location>
        <begin position="5"/>
        <end position="118"/>
    </location>
</feature>
<dbReference type="AlphaFoldDB" id="A0A2R4LYE4"/>
<reference evidence="8 9" key="1">
    <citation type="submission" date="2018-03" db="EMBL/GenBank/DDBJ databases">
        <title>The Complete Genome of Celeribacter baekdonensis strain LH4, a Thiosulfate-Oxidizing Alphaproteobacterium Isolated from Gulf of Mexico Continental Slope Sediments.</title>
        <authorList>
            <person name="Flood B.E."/>
            <person name="Bailey J.V."/>
            <person name="Leprich D."/>
        </authorList>
    </citation>
    <scope>NUCLEOTIDE SEQUENCE [LARGE SCALE GENOMIC DNA]</scope>
    <source>
        <strain evidence="8 9">LH4</strain>
        <plasmid evidence="9">Plasmid pcblh4a</plasmid>
    </source>
</reference>
<accession>A0A2R4LYE4</accession>
<sequence>MSDRIFISNLCLYGFHGVMPEEQRIGQRFYIDLACELDLAPAGEADDYSLTACYDALCRLAQTTSDSGPFNLIETLGERIAQAVLSQFTTVCSVRVTVRKPSAPIQASLDHVGIEILRQR</sequence>
<dbReference type="RefSeq" id="WP_107717828.1">
    <property type="nucleotide sequence ID" value="NZ_CP028472.1"/>
</dbReference>
<evidence type="ECO:0000256" key="1">
    <source>
        <dbReference type="ARBA" id="ARBA00001353"/>
    </source>
</evidence>
<dbReference type="InterPro" id="IPR006156">
    <property type="entry name" value="Dihydroneopterin_aldolase"/>
</dbReference>
<dbReference type="GO" id="GO:0004150">
    <property type="term" value="F:dihydroneopterin aldolase activity"/>
    <property type="evidence" value="ECO:0007669"/>
    <property type="project" value="UniProtKB-UniRule"/>
</dbReference>
<evidence type="ECO:0000256" key="2">
    <source>
        <dbReference type="ARBA" id="ARBA00005013"/>
    </source>
</evidence>
<name>A0A2R4LYE4_9RHOB</name>
<dbReference type="GO" id="GO:0046654">
    <property type="term" value="P:tetrahydrofolate biosynthetic process"/>
    <property type="evidence" value="ECO:0007669"/>
    <property type="project" value="UniProtKB-UniRule"/>
</dbReference>
<comment type="similarity">
    <text evidence="3 6">Belongs to the DHNA family.</text>
</comment>
<dbReference type="GO" id="GO:0046656">
    <property type="term" value="P:folic acid biosynthetic process"/>
    <property type="evidence" value="ECO:0007669"/>
    <property type="project" value="UniProtKB-UniRule"/>
</dbReference>
<dbReference type="EC" id="4.1.2.25" evidence="6"/>